<dbReference type="SMART" id="SM00028">
    <property type="entry name" value="TPR"/>
    <property type="match status" value="4"/>
</dbReference>
<dbReference type="Pfam" id="PF13432">
    <property type="entry name" value="TPR_16"/>
    <property type="match status" value="1"/>
</dbReference>
<dbReference type="SUPFAM" id="SSF48452">
    <property type="entry name" value="TPR-like"/>
    <property type="match status" value="1"/>
</dbReference>
<organism evidence="3">
    <name type="scientific">marine metagenome</name>
    <dbReference type="NCBI Taxonomy" id="408172"/>
    <lineage>
        <taxon>unclassified sequences</taxon>
        <taxon>metagenomes</taxon>
        <taxon>ecological metagenomes</taxon>
    </lineage>
</organism>
<dbReference type="Pfam" id="PF13176">
    <property type="entry name" value="TPR_7"/>
    <property type="match status" value="1"/>
</dbReference>
<dbReference type="InterPro" id="IPR051685">
    <property type="entry name" value="Ycf3/AcsC/BcsC/TPR_MFPF"/>
</dbReference>
<dbReference type="PROSITE" id="PS50005">
    <property type="entry name" value="TPR"/>
    <property type="match status" value="1"/>
</dbReference>
<sequence length="504" mass="58330">MKINYKKSGCFLMIHLVFLFSCAKQPLVELPITTSSDIALEHYKTAMKHWEVGDNLEKRVQLDSAIMIDPNFALALDMNDIPDRSKRKAYQKKAQSLIDKVTDQERMILLIRDSYRNNNMDNALSYATELVDKNPNSYEAYDWLGIVQSDRNEIDNAIRSFEKAIKINSDDFTAYDYLMGHHIPSGDRVMLPEERRSVDKGLEYGDELIRIRPDAGFPYHFKANCYRQMGEFEKATPLYEKSIEKRRGKSSEGTALLVSGHNYMFGGDYKKARKRYEEAIETSKTKQGWYNLNSYLTWSYVFESNYNGAIKNIEKARGQLEEKGFSGERLLWNKAISDWARFVCYAHNQMEKKANEALESSISFSNQRAALINDPIVKRNTNSGIAYNRVWNHTLFGRYDKARESLNELKKIQEKINSPTAMYGYYDLLGMITLNQSRPEEALEYFEKGNPTDTYFLYFKALALKATGNKAGAKEILTDIANTNFSYWQLAIMKDRAKRMLENI</sequence>
<dbReference type="SUPFAM" id="SSF81901">
    <property type="entry name" value="HCP-like"/>
    <property type="match status" value="1"/>
</dbReference>
<evidence type="ECO:0000256" key="2">
    <source>
        <dbReference type="ARBA" id="ARBA00022803"/>
    </source>
</evidence>
<keyword evidence="2" id="KW-0802">TPR repeat</keyword>
<dbReference type="InterPro" id="IPR019734">
    <property type="entry name" value="TPR_rpt"/>
</dbReference>
<dbReference type="PANTHER" id="PTHR44943:SF8">
    <property type="entry name" value="TPR REPEAT-CONTAINING PROTEIN MJ0263"/>
    <property type="match status" value="1"/>
</dbReference>
<dbReference type="PANTHER" id="PTHR44943">
    <property type="entry name" value="CELLULOSE SYNTHASE OPERON PROTEIN C"/>
    <property type="match status" value="1"/>
</dbReference>
<gene>
    <name evidence="3" type="ORF">METZ01_LOCUS152463</name>
</gene>
<name>A0A382ADX4_9ZZZZ</name>
<dbReference type="EMBL" id="UINC01024941">
    <property type="protein sequence ID" value="SVA99609.1"/>
    <property type="molecule type" value="Genomic_DNA"/>
</dbReference>
<dbReference type="AlphaFoldDB" id="A0A382ADX4"/>
<dbReference type="InterPro" id="IPR011990">
    <property type="entry name" value="TPR-like_helical_dom_sf"/>
</dbReference>
<evidence type="ECO:0000256" key="1">
    <source>
        <dbReference type="ARBA" id="ARBA00022737"/>
    </source>
</evidence>
<protein>
    <submittedName>
        <fullName evidence="3">Uncharacterized protein</fullName>
    </submittedName>
</protein>
<evidence type="ECO:0000313" key="3">
    <source>
        <dbReference type="EMBL" id="SVA99609.1"/>
    </source>
</evidence>
<accession>A0A382ADX4</accession>
<dbReference type="Gene3D" id="1.25.40.10">
    <property type="entry name" value="Tetratricopeptide repeat domain"/>
    <property type="match status" value="2"/>
</dbReference>
<dbReference type="PROSITE" id="PS51257">
    <property type="entry name" value="PROKAR_LIPOPROTEIN"/>
    <property type="match status" value="1"/>
</dbReference>
<reference evidence="3" key="1">
    <citation type="submission" date="2018-05" db="EMBL/GenBank/DDBJ databases">
        <authorList>
            <person name="Lanie J.A."/>
            <person name="Ng W.-L."/>
            <person name="Kazmierczak K.M."/>
            <person name="Andrzejewski T.M."/>
            <person name="Davidsen T.M."/>
            <person name="Wayne K.J."/>
            <person name="Tettelin H."/>
            <person name="Glass J.I."/>
            <person name="Rusch D."/>
            <person name="Podicherti R."/>
            <person name="Tsui H.-C.T."/>
            <person name="Winkler M.E."/>
        </authorList>
    </citation>
    <scope>NUCLEOTIDE SEQUENCE</scope>
</reference>
<keyword evidence="1" id="KW-0677">Repeat</keyword>
<proteinExistence type="predicted"/>